<dbReference type="GeneID" id="19953901"/>
<keyword evidence="2" id="KW-1185">Reference proteome</keyword>
<organism evidence="1 2">
    <name type="scientific">Saprolegnia diclina (strain VS20)</name>
    <dbReference type="NCBI Taxonomy" id="1156394"/>
    <lineage>
        <taxon>Eukaryota</taxon>
        <taxon>Sar</taxon>
        <taxon>Stramenopiles</taxon>
        <taxon>Oomycota</taxon>
        <taxon>Saprolegniomycetes</taxon>
        <taxon>Saprolegniales</taxon>
        <taxon>Saprolegniaceae</taxon>
        <taxon>Saprolegnia</taxon>
    </lineage>
</organism>
<dbReference type="eggNOG" id="ENOG502SD6V">
    <property type="taxonomic scope" value="Eukaryota"/>
</dbReference>
<sequence>MSLRKLMVPRWTKRWLGLSYLGASMGASIWFLDIVGPGLANDLFWPGFDPTSAQTYLIDVFNRHLSASSASEIDLFDPSEAILKTYGLPSTTAFAKPTYPRMRTLVEYTSVADAIIGFQSLDPGYVFNLMTLYCWADFEKRWEVAHTAARQARCADTMADNGAVYLEPFLRNIDWDAWYPIYGASFAQAVSDAIVITSEGRDWYKSLQNAYQSLETEEAYWKSHQISHFQLQWSNDAQFSVQESISVVNMLGWRHDLTLQSISFGKRGSKWTTFALNWAFYNNLWGAAVTNGSLVRSASNFMGDATMESILFLYPFTQCSIIIHDRLGPFQSIDTFLIPPPPQLVASCAQLQAAVILALQANLTLLHLYAALLTPLLDPVPLSWQRSSYTFFGGSPFCPFGSGANFVQPSFTFDDTCGSQQLRTLQRCDLWCVQLTRDPNLGHCQ</sequence>
<dbReference type="OMA" id="CADTMAD"/>
<proteinExistence type="predicted"/>
<dbReference type="Proteomes" id="UP000030762">
    <property type="component" value="Unassembled WGS sequence"/>
</dbReference>
<reference evidence="1 2" key="1">
    <citation type="submission" date="2012-04" db="EMBL/GenBank/DDBJ databases">
        <title>The Genome Sequence of Saprolegnia declina VS20.</title>
        <authorList>
            <consortium name="The Broad Institute Genome Sequencing Platform"/>
            <person name="Russ C."/>
            <person name="Nusbaum C."/>
            <person name="Tyler B."/>
            <person name="van West P."/>
            <person name="Dieguez-Uribeondo J."/>
            <person name="de Bruijn I."/>
            <person name="Tripathy S."/>
            <person name="Jiang R."/>
            <person name="Young S.K."/>
            <person name="Zeng Q."/>
            <person name="Gargeya S."/>
            <person name="Fitzgerald M."/>
            <person name="Haas B."/>
            <person name="Abouelleil A."/>
            <person name="Alvarado L."/>
            <person name="Arachchi H.M."/>
            <person name="Berlin A."/>
            <person name="Chapman S.B."/>
            <person name="Goldberg J."/>
            <person name="Griggs A."/>
            <person name="Gujja S."/>
            <person name="Hansen M."/>
            <person name="Howarth C."/>
            <person name="Imamovic A."/>
            <person name="Larimer J."/>
            <person name="McCowen C."/>
            <person name="Montmayeur A."/>
            <person name="Murphy C."/>
            <person name="Neiman D."/>
            <person name="Pearson M."/>
            <person name="Priest M."/>
            <person name="Roberts A."/>
            <person name="Saif S."/>
            <person name="Shea T."/>
            <person name="Sisk P."/>
            <person name="Sykes S."/>
            <person name="Wortman J."/>
            <person name="Nusbaum C."/>
            <person name="Birren B."/>
        </authorList>
    </citation>
    <scope>NUCLEOTIDE SEQUENCE [LARGE SCALE GENOMIC DNA]</scope>
    <source>
        <strain evidence="1 2">VS20</strain>
    </source>
</reference>
<dbReference type="RefSeq" id="XP_008617477.1">
    <property type="nucleotide sequence ID" value="XM_008619255.1"/>
</dbReference>
<dbReference type="AlphaFoldDB" id="T0RA59"/>
<accession>T0RA59</accession>
<protein>
    <submittedName>
        <fullName evidence="1">Uncharacterized protein</fullName>
    </submittedName>
</protein>
<dbReference type="OrthoDB" id="78168at2759"/>
<dbReference type="EMBL" id="JH767188">
    <property type="protein sequence ID" value="EQC29018.1"/>
    <property type="molecule type" value="Genomic_DNA"/>
</dbReference>
<gene>
    <name evidence="1" type="ORF">SDRG_13174</name>
</gene>
<dbReference type="InParanoid" id="T0RA59"/>
<dbReference type="VEuPathDB" id="FungiDB:SDRG_13174"/>
<evidence type="ECO:0000313" key="1">
    <source>
        <dbReference type="EMBL" id="EQC29018.1"/>
    </source>
</evidence>
<name>T0RA59_SAPDV</name>
<evidence type="ECO:0000313" key="2">
    <source>
        <dbReference type="Proteomes" id="UP000030762"/>
    </source>
</evidence>